<dbReference type="RefSeq" id="YP_010013050.1">
    <property type="nucleotide sequence ID" value="NC_053508.1"/>
</dbReference>
<accession>A0A286MQJ0</accession>
<evidence type="ECO:0000313" key="1">
    <source>
        <dbReference type="EMBL" id="ASW31515.1"/>
    </source>
</evidence>
<organism evidence="1 2">
    <name type="scientific">Mycobacterium phage GuuelaD</name>
    <dbReference type="NCBI Taxonomy" id="2015819"/>
    <lineage>
        <taxon>Viruses</taxon>
        <taxon>Duplodnaviria</taxon>
        <taxon>Heunggongvirae</taxon>
        <taxon>Uroviricota</taxon>
        <taxon>Caudoviricetes</taxon>
        <taxon>Vilmaviridae</taxon>
        <taxon>Lclasvirinae</taxon>
        <taxon>Faithunavirus</taxon>
        <taxon>Faithunavirus guuelaD</taxon>
    </lineage>
</organism>
<gene>
    <name evidence="1" type="primary">81</name>
    <name evidence="1" type="ORF">SEA_GUUELAD_81</name>
</gene>
<dbReference type="KEGG" id="vg:63209610"/>
<dbReference type="GeneID" id="63209610"/>
<evidence type="ECO:0000313" key="2">
    <source>
        <dbReference type="Proteomes" id="UP000225984"/>
    </source>
</evidence>
<reference evidence="1 2" key="1">
    <citation type="submission" date="2017-06" db="EMBL/GenBank/DDBJ databases">
        <authorList>
            <person name="Apiz-Saab J."/>
            <person name="Gonzalez-Montes K.M."/>
            <person name="Diaz-Perez J."/>
            <person name="Fuentes-Cruz G.A."/>
            <person name="Fuster-Rivera J.M."/>
            <person name="Gonzalez-Espada L.V."/>
            <person name="Gonzalez-Perez P.D."/>
            <person name="Hernandez-Morales C.S."/>
            <person name="Hernandez-Rivera R."/>
            <person name="Herrera-DelValle R.J."/>
            <person name="Jaramillo-Criado J.A."/>
            <person name="Lama-Diaz J.M."/>
            <person name="Llavona-Feo P.M."/>
            <person name="Medina-Barreto M.A."/>
            <person name="Melendez-Ortiz M.Y."/>
            <person name="Melendez-Rivera C.M."/>
            <person name="Mercado-Andino A.K."/>
            <person name="Mercado-Delgado A.J."/>
            <person name="Ortiz-DeArmas J.I."/>
            <person name="Ortiz-Ortiz C.P."/>
            <person name="Quesada-Gordillo A.M."/>
            <person name="Fernandez-Martinez M."/>
            <person name="Vazquez E."/>
            <person name="Rubin M.R."/>
            <person name="Stoner T.H."/>
            <person name="Garlena R.A."/>
            <person name="Russell D.A."/>
            <person name="Pope W.H."/>
            <person name="Jacobs-Sera D."/>
            <person name="Hatfull G.F."/>
        </authorList>
    </citation>
    <scope>NUCLEOTIDE SEQUENCE [LARGE SCALE GENOMIC DNA]</scope>
</reference>
<proteinExistence type="predicted"/>
<sequence length="32" mass="4230">MRWRRNRPRRNWRRFLSDLFESFLDGVFDVWD</sequence>
<dbReference type="EMBL" id="MF324910">
    <property type="protein sequence ID" value="ASW31515.1"/>
    <property type="molecule type" value="Genomic_DNA"/>
</dbReference>
<dbReference type="Proteomes" id="UP000225984">
    <property type="component" value="Segment"/>
</dbReference>
<name>A0A286MQJ0_9CAUD</name>
<keyword evidence="2" id="KW-1185">Reference proteome</keyword>
<protein>
    <submittedName>
        <fullName evidence="1">Uncharacterized protein</fullName>
    </submittedName>
</protein>